<dbReference type="Proteomes" id="UP000469424">
    <property type="component" value="Unassembled WGS sequence"/>
</dbReference>
<keyword evidence="4" id="KW-0249">Electron transport</keyword>
<protein>
    <submittedName>
        <fullName evidence="10">4Fe-4S dicluster domain-containing protein</fullName>
    </submittedName>
</protein>
<evidence type="ECO:0000313" key="11">
    <source>
        <dbReference type="Proteomes" id="UP000469424"/>
    </source>
</evidence>
<dbReference type="PANTHER" id="PTHR43865">
    <property type="entry name" value="RUBRERYTHRIN-RELATED"/>
    <property type="match status" value="1"/>
</dbReference>
<evidence type="ECO:0000256" key="2">
    <source>
        <dbReference type="ARBA" id="ARBA00022448"/>
    </source>
</evidence>
<proteinExistence type="predicted"/>
<accession>A0A6N7X6S5</accession>
<dbReference type="Gene3D" id="3.30.70.20">
    <property type="match status" value="1"/>
</dbReference>
<keyword evidence="6" id="KW-0411">Iron-sulfur</keyword>
<keyword evidence="11" id="KW-1185">Reference proteome</keyword>
<keyword evidence="3" id="KW-0479">Metal-binding</keyword>
<organism evidence="10 11">
    <name type="scientific">Mogibacterium kristiansenii</name>
    <dbReference type="NCBI Taxonomy" id="2606708"/>
    <lineage>
        <taxon>Bacteria</taxon>
        <taxon>Bacillati</taxon>
        <taxon>Bacillota</taxon>
        <taxon>Clostridia</taxon>
        <taxon>Peptostreptococcales</taxon>
        <taxon>Anaerovoracaceae</taxon>
        <taxon>Mogibacterium</taxon>
    </lineage>
</organism>
<dbReference type="AlphaFoldDB" id="A0A6N7X6S5"/>
<keyword evidence="5" id="KW-0408">Iron</keyword>
<keyword evidence="2" id="KW-0813">Transport</keyword>
<dbReference type="InterPro" id="IPR009078">
    <property type="entry name" value="Ferritin-like_SF"/>
</dbReference>
<dbReference type="PROSITE" id="PS51379">
    <property type="entry name" value="4FE4S_FER_2"/>
    <property type="match status" value="1"/>
</dbReference>
<dbReference type="SUPFAM" id="SSF47240">
    <property type="entry name" value="Ferritin-like"/>
    <property type="match status" value="1"/>
</dbReference>
<gene>
    <name evidence="10" type="ORF">FYJ65_07750</name>
</gene>
<dbReference type="PROSITE" id="PS50903">
    <property type="entry name" value="RUBREDOXIN_LIKE"/>
    <property type="match status" value="2"/>
</dbReference>
<dbReference type="InterPro" id="IPR024934">
    <property type="entry name" value="Rubredoxin-like_dom"/>
</dbReference>
<evidence type="ECO:0000259" key="9">
    <source>
        <dbReference type="PROSITE" id="PS51379"/>
    </source>
</evidence>
<evidence type="ECO:0000256" key="4">
    <source>
        <dbReference type="ARBA" id="ARBA00022982"/>
    </source>
</evidence>
<dbReference type="InterPro" id="IPR009040">
    <property type="entry name" value="Ferritin-like_diiron"/>
</dbReference>
<dbReference type="EMBL" id="VUNA01000016">
    <property type="protein sequence ID" value="MST71197.1"/>
    <property type="molecule type" value="Genomic_DNA"/>
</dbReference>
<dbReference type="InterPro" id="IPR052364">
    <property type="entry name" value="Rubrerythrin"/>
</dbReference>
<feature type="domain" description="4Fe-4S ferredoxin-type" evidence="9">
    <location>
        <begin position="31"/>
        <end position="60"/>
    </location>
</feature>
<dbReference type="NCBIfam" id="NF045767">
    <property type="entry name" value="RuberyRbr"/>
    <property type="match status" value="1"/>
</dbReference>
<evidence type="ECO:0000256" key="1">
    <source>
        <dbReference type="ARBA" id="ARBA00001965"/>
    </source>
</evidence>
<evidence type="ECO:0000313" key="10">
    <source>
        <dbReference type="EMBL" id="MST71197.1"/>
    </source>
</evidence>
<dbReference type="InterPro" id="IPR048574">
    <property type="entry name" value="RUBY_RBDX"/>
</dbReference>
<dbReference type="Pfam" id="PF02915">
    <property type="entry name" value="Rubrerythrin"/>
    <property type="match status" value="1"/>
</dbReference>
<dbReference type="InterPro" id="IPR003251">
    <property type="entry name" value="Rr_diiron-bd_dom"/>
</dbReference>
<comment type="caution">
    <text evidence="10">The sequence shown here is derived from an EMBL/GenBank/DDBJ whole genome shotgun (WGS) entry which is preliminary data.</text>
</comment>
<evidence type="ECO:0000256" key="6">
    <source>
        <dbReference type="ARBA" id="ARBA00023014"/>
    </source>
</evidence>
<dbReference type="Gene3D" id="2.20.28.10">
    <property type="match status" value="2"/>
</dbReference>
<dbReference type="GO" id="GO:0005506">
    <property type="term" value="F:iron ion binding"/>
    <property type="evidence" value="ECO:0007669"/>
    <property type="project" value="InterPro"/>
</dbReference>
<dbReference type="PROSITE" id="PS50905">
    <property type="entry name" value="FERRITIN_LIKE"/>
    <property type="match status" value="1"/>
</dbReference>
<feature type="domain" description="Rubredoxin-like" evidence="7">
    <location>
        <begin position="344"/>
        <end position="378"/>
    </location>
</feature>
<sequence length="382" mass="42680">MAEKYAVRNLRLCTKDCLCLYVCPTGATDTENSIIDPEKCIGCGACAETCPSAAISMVPKELPPQQPKEEKVVEALRGLVQSKANAENIASQLPDVLSVAVEKSSRLMAEDLCREAGFMLPQSSNTRLFLESIKTYPGIPVDAVESLLKNIQFNEKTEEKKMEKWKCTVCGYIHEGPMTPDFKCPVCKQPADKFVKIEDAAAPAKNPYAGTKTEKNLWEAFAGESQARNKYTYFASVAKKAGYEQIAALFLHTAQNEMEHAKLWFKALGELGDTAENLLHAAEGENAEWTDMYDRMAREADEEGFHDLAEQFRGVAAIEKLHEERYRKLLNNVETMQVFEKSGVTIWECRNCGHIVVGTKAPEICPVCKHPQAFFEVRAENY</sequence>
<dbReference type="CDD" id="cd00729">
    <property type="entry name" value="rubredoxin_SM"/>
    <property type="match status" value="1"/>
</dbReference>
<dbReference type="Pfam" id="PF21349">
    <property type="entry name" value="RUBY_RBDX"/>
    <property type="match status" value="2"/>
</dbReference>
<dbReference type="SUPFAM" id="SSF57802">
    <property type="entry name" value="Rubredoxin-like"/>
    <property type="match status" value="2"/>
</dbReference>
<dbReference type="Gene3D" id="1.20.1260.10">
    <property type="match status" value="1"/>
</dbReference>
<dbReference type="PROSITE" id="PS00198">
    <property type="entry name" value="4FE4S_FER_1"/>
    <property type="match status" value="1"/>
</dbReference>
<dbReference type="GO" id="GO:0051536">
    <property type="term" value="F:iron-sulfur cluster binding"/>
    <property type="evidence" value="ECO:0007669"/>
    <property type="project" value="UniProtKB-KW"/>
</dbReference>
<dbReference type="PANTHER" id="PTHR43865:SF1">
    <property type="entry name" value="RUBRERYTHRIN-RELATED"/>
    <property type="match status" value="1"/>
</dbReference>
<dbReference type="InterPro" id="IPR017900">
    <property type="entry name" value="4Fe4S_Fe_S_CS"/>
</dbReference>
<reference evidence="10 11" key="1">
    <citation type="submission" date="2019-08" db="EMBL/GenBank/DDBJ databases">
        <title>In-depth cultivation of the pig gut microbiome towards novel bacterial diversity and tailored functional studies.</title>
        <authorList>
            <person name="Wylensek D."/>
            <person name="Hitch T.C.A."/>
            <person name="Clavel T."/>
        </authorList>
    </citation>
    <scope>NUCLEOTIDE SEQUENCE [LARGE SCALE GENOMIC DNA]</scope>
    <source>
        <strain evidence="10 11">WCA-MUC-591-APC-4B</strain>
    </source>
</reference>
<dbReference type="InterPro" id="IPR017896">
    <property type="entry name" value="4Fe4S_Fe-S-bd"/>
</dbReference>
<evidence type="ECO:0000256" key="3">
    <source>
        <dbReference type="ARBA" id="ARBA00022723"/>
    </source>
</evidence>
<feature type="domain" description="Rubredoxin-like" evidence="7">
    <location>
        <begin position="162"/>
        <end position="197"/>
    </location>
</feature>
<dbReference type="CDD" id="cd01041">
    <property type="entry name" value="Rubrerythrin"/>
    <property type="match status" value="1"/>
</dbReference>
<dbReference type="InterPro" id="IPR012347">
    <property type="entry name" value="Ferritin-like"/>
</dbReference>
<dbReference type="GO" id="GO:0016491">
    <property type="term" value="F:oxidoreductase activity"/>
    <property type="evidence" value="ECO:0007669"/>
    <property type="project" value="InterPro"/>
</dbReference>
<evidence type="ECO:0000256" key="5">
    <source>
        <dbReference type="ARBA" id="ARBA00023004"/>
    </source>
</evidence>
<evidence type="ECO:0000259" key="7">
    <source>
        <dbReference type="PROSITE" id="PS50903"/>
    </source>
</evidence>
<feature type="domain" description="Ferritin-like diiron" evidence="8">
    <location>
        <begin position="207"/>
        <end position="337"/>
    </location>
</feature>
<comment type="cofactor">
    <cofactor evidence="1">
        <name>Fe(3+)</name>
        <dbReference type="ChEBI" id="CHEBI:29034"/>
    </cofactor>
</comment>
<evidence type="ECO:0000259" key="8">
    <source>
        <dbReference type="PROSITE" id="PS50905"/>
    </source>
</evidence>
<dbReference type="SUPFAM" id="SSF54862">
    <property type="entry name" value="4Fe-4S ferredoxins"/>
    <property type="match status" value="1"/>
</dbReference>
<dbReference type="Pfam" id="PF00037">
    <property type="entry name" value="Fer4"/>
    <property type="match status" value="1"/>
</dbReference>
<name>A0A6N7X6S5_9FIRM</name>